<dbReference type="Gene3D" id="2.20.200.10">
    <property type="entry name" value="Outer membrane efflux proteins (OEP)"/>
    <property type="match status" value="1"/>
</dbReference>
<keyword evidence="1" id="KW-0175">Coiled coil</keyword>
<comment type="caution">
    <text evidence="3">The sequence shown here is derived from an EMBL/GenBank/DDBJ whole genome shotgun (WGS) entry which is preliminary data.</text>
</comment>
<dbReference type="InterPro" id="IPR003423">
    <property type="entry name" value="OMP_efflux"/>
</dbReference>
<sequence length="477" mass="53549">MAHLRFVFLSIVGFLAMTFLSAPSWGQGRKPKEAWWQQLEDATLDSLMEVALRQNGSVHSAWDRVEQARRQLWAQRGAYAPVIGLGGGWTRQQTPGNGGGAAGMVAHSESGPSVGSRTSAADAPLQPSRLSGTWEAQAQLNWEVDVFGRIRRLVSVQQANLQARRADYRAAQVALCAAVATTYLQLREQQQELQVLRRNARSQQAVVEMTEVRFRTGLVSKLDVAQARSVYFSTQAALPAMEASVLRSQHALAVLLGVYPDQVASVLNPVQPLPVFVAPVEVEVPMERLLLRPDVQAAQRQVEVQRAQLGVARSAWWPRLSLQAAWGGQSSAWKDLGRRCYRTWSLTPTLQWTLTDGGQRWNRIQEQRWQWEEVQHQYQTVVLTALQEVKDAQDTYRNALRQQQACQSLEAEGKEVLTLSLDLYKQGLTPFQNVLDALRSLLAYEQERVRAQGWALQCLVEWYKALGEGPMETDQLQ</sequence>
<evidence type="ECO:0000313" key="3">
    <source>
        <dbReference type="EMBL" id="EJX11290.1"/>
    </source>
</evidence>
<dbReference type="Pfam" id="PF02321">
    <property type="entry name" value="OEP"/>
    <property type="match status" value="2"/>
</dbReference>
<proteinExistence type="predicted"/>
<feature type="coiled-coil region" evidence="1">
    <location>
        <begin position="179"/>
        <end position="206"/>
    </location>
</feature>
<dbReference type="InterPro" id="IPR010131">
    <property type="entry name" value="MdtP/NodT-like"/>
</dbReference>
<dbReference type="GO" id="GO:0015562">
    <property type="term" value="F:efflux transmembrane transporter activity"/>
    <property type="evidence" value="ECO:0007669"/>
    <property type="project" value="InterPro"/>
</dbReference>
<reference evidence="3" key="1">
    <citation type="journal article" date="2012" name="PLoS ONE">
        <title>Gene sets for utilization of primary and secondary nutrition supplies in the distal gut of endangered iberian lynx.</title>
        <authorList>
            <person name="Alcaide M."/>
            <person name="Messina E."/>
            <person name="Richter M."/>
            <person name="Bargiela R."/>
            <person name="Peplies J."/>
            <person name="Huws S.A."/>
            <person name="Newbold C.J."/>
            <person name="Golyshin P.N."/>
            <person name="Simon M.A."/>
            <person name="Lopez G."/>
            <person name="Yakimov M.M."/>
            <person name="Ferrer M."/>
        </authorList>
    </citation>
    <scope>NUCLEOTIDE SEQUENCE</scope>
</reference>
<accession>J9H9K9</accession>
<organism evidence="3">
    <name type="scientific">gut metagenome</name>
    <dbReference type="NCBI Taxonomy" id="749906"/>
    <lineage>
        <taxon>unclassified sequences</taxon>
        <taxon>metagenomes</taxon>
        <taxon>organismal metagenomes</taxon>
    </lineage>
</organism>
<name>J9H9K9_9ZZZZ</name>
<dbReference type="SUPFAM" id="SSF56954">
    <property type="entry name" value="Outer membrane efflux proteins (OEP)"/>
    <property type="match status" value="1"/>
</dbReference>
<gene>
    <name evidence="3" type="ORF">EVA_00039</name>
</gene>
<evidence type="ECO:0000256" key="2">
    <source>
        <dbReference type="SAM" id="MobiDB-lite"/>
    </source>
</evidence>
<evidence type="ECO:0000256" key="1">
    <source>
        <dbReference type="SAM" id="Coils"/>
    </source>
</evidence>
<dbReference type="Gene3D" id="1.20.1600.10">
    <property type="entry name" value="Outer membrane efflux proteins (OEP)"/>
    <property type="match status" value="1"/>
</dbReference>
<feature type="region of interest" description="Disordered" evidence="2">
    <location>
        <begin position="95"/>
        <end position="124"/>
    </location>
</feature>
<dbReference type="AlphaFoldDB" id="J9H9K9"/>
<keyword evidence="3" id="KW-0449">Lipoprotein</keyword>
<dbReference type="GO" id="GO:0016020">
    <property type="term" value="C:membrane"/>
    <property type="evidence" value="ECO:0007669"/>
    <property type="project" value="InterPro"/>
</dbReference>
<dbReference type="NCBIfam" id="TIGR01845">
    <property type="entry name" value="outer_NodT"/>
    <property type="match status" value="1"/>
</dbReference>
<feature type="compositionally biased region" description="Polar residues" evidence="2">
    <location>
        <begin position="110"/>
        <end position="119"/>
    </location>
</feature>
<protein>
    <submittedName>
        <fullName evidence="3">RND efflux system, outer membrane lipoprotein, NodT</fullName>
    </submittedName>
</protein>
<dbReference type="EMBL" id="AMCI01000001">
    <property type="protein sequence ID" value="EJX11290.1"/>
    <property type="molecule type" value="Genomic_DNA"/>
</dbReference>
<dbReference type="PANTHER" id="PTHR30203:SF31">
    <property type="entry name" value="RND EFFLUX SYSTEM, OUTER MEMBRANE LIPOPROTEIN, NODT"/>
    <property type="match status" value="1"/>
</dbReference>
<dbReference type="PANTHER" id="PTHR30203">
    <property type="entry name" value="OUTER MEMBRANE CATION EFFLUX PROTEIN"/>
    <property type="match status" value="1"/>
</dbReference>